<proteinExistence type="predicted"/>
<dbReference type="AlphaFoldDB" id="A0A6C0I1C5"/>
<protein>
    <submittedName>
        <fullName evidence="1">Uncharacterized protein</fullName>
    </submittedName>
</protein>
<name>A0A6C0I1C5_9ZZZZ</name>
<sequence>MFLKLFQGQQVIRDFSKKIHTQMCITSLFRREHRKVEKNEWNDDDDEQKQIFYEEEKNSSSSGMANKSETYIIQYEGGVGIVSK</sequence>
<dbReference type="EMBL" id="MN740076">
    <property type="protein sequence ID" value="QHT86808.1"/>
    <property type="molecule type" value="Genomic_DNA"/>
</dbReference>
<reference evidence="1" key="1">
    <citation type="journal article" date="2020" name="Nature">
        <title>Giant virus diversity and host interactions through global metagenomics.</title>
        <authorList>
            <person name="Schulz F."/>
            <person name="Roux S."/>
            <person name="Paez-Espino D."/>
            <person name="Jungbluth S."/>
            <person name="Walsh D.A."/>
            <person name="Denef V.J."/>
            <person name="McMahon K.D."/>
            <person name="Konstantinidis K.T."/>
            <person name="Eloe-Fadrosh E.A."/>
            <person name="Kyrpides N.C."/>
            <person name="Woyke T."/>
        </authorList>
    </citation>
    <scope>NUCLEOTIDE SEQUENCE</scope>
    <source>
        <strain evidence="1">GVMAG-M-3300023184-18</strain>
    </source>
</reference>
<organism evidence="1">
    <name type="scientific">viral metagenome</name>
    <dbReference type="NCBI Taxonomy" id="1070528"/>
    <lineage>
        <taxon>unclassified sequences</taxon>
        <taxon>metagenomes</taxon>
        <taxon>organismal metagenomes</taxon>
    </lineage>
</organism>
<evidence type="ECO:0000313" key="1">
    <source>
        <dbReference type="EMBL" id="QHT86808.1"/>
    </source>
</evidence>
<accession>A0A6C0I1C5</accession>